<comment type="caution">
    <text evidence="2">The sequence shown here is derived from an EMBL/GenBank/DDBJ whole genome shotgun (WGS) entry which is preliminary data.</text>
</comment>
<dbReference type="Gene3D" id="3.10.180.10">
    <property type="entry name" value="2,3-Dihydroxybiphenyl 1,2-Dioxygenase, domain 1"/>
    <property type="match status" value="1"/>
</dbReference>
<keyword evidence="2" id="KW-0560">Oxidoreductase</keyword>
<evidence type="ECO:0000313" key="3">
    <source>
        <dbReference type="Proteomes" id="UP000319514"/>
    </source>
</evidence>
<dbReference type="CDD" id="cd06587">
    <property type="entry name" value="VOC"/>
    <property type="match status" value="1"/>
</dbReference>
<evidence type="ECO:0000313" key="2">
    <source>
        <dbReference type="EMBL" id="TQL56367.1"/>
    </source>
</evidence>
<name>A0A542Z7P7_9MICO</name>
<dbReference type="Pfam" id="PF18029">
    <property type="entry name" value="Glyoxalase_6"/>
    <property type="match status" value="1"/>
</dbReference>
<dbReference type="Proteomes" id="UP000319514">
    <property type="component" value="Unassembled WGS sequence"/>
</dbReference>
<accession>A0A542Z7P7</accession>
<dbReference type="PANTHER" id="PTHR35908">
    <property type="entry name" value="HYPOTHETICAL FUSION PROTEIN"/>
    <property type="match status" value="1"/>
</dbReference>
<dbReference type="InterPro" id="IPR037523">
    <property type="entry name" value="VOC_core"/>
</dbReference>
<dbReference type="SUPFAM" id="SSF54593">
    <property type="entry name" value="Glyoxalase/Bleomycin resistance protein/Dihydroxybiphenyl dioxygenase"/>
    <property type="match status" value="1"/>
</dbReference>
<dbReference type="PROSITE" id="PS51819">
    <property type="entry name" value="VOC"/>
    <property type="match status" value="1"/>
</dbReference>
<dbReference type="GO" id="GO:0051213">
    <property type="term" value="F:dioxygenase activity"/>
    <property type="evidence" value="ECO:0007669"/>
    <property type="project" value="UniProtKB-KW"/>
</dbReference>
<dbReference type="InterPro" id="IPR029068">
    <property type="entry name" value="Glyas_Bleomycin-R_OHBP_Dase"/>
</dbReference>
<gene>
    <name evidence="2" type="ORF">FB474_3983</name>
</gene>
<dbReference type="InterPro" id="IPR041581">
    <property type="entry name" value="Glyoxalase_6"/>
</dbReference>
<protein>
    <submittedName>
        <fullName evidence="2">Glyoxalase/bleomycin resistance protein/dioxygenase superfamily protein</fullName>
    </submittedName>
</protein>
<dbReference type="EMBL" id="VFOQ01000003">
    <property type="protein sequence ID" value="TQL56367.1"/>
    <property type="molecule type" value="Genomic_DNA"/>
</dbReference>
<organism evidence="2 3">
    <name type="scientific">Oryzihumus leptocrescens</name>
    <dbReference type="NCBI Taxonomy" id="297536"/>
    <lineage>
        <taxon>Bacteria</taxon>
        <taxon>Bacillati</taxon>
        <taxon>Actinomycetota</taxon>
        <taxon>Actinomycetes</taxon>
        <taxon>Micrococcales</taxon>
        <taxon>Intrasporangiaceae</taxon>
        <taxon>Oryzihumus</taxon>
    </lineage>
</organism>
<keyword evidence="2" id="KW-0223">Dioxygenase</keyword>
<feature type="domain" description="VOC" evidence="1">
    <location>
        <begin position="11"/>
        <end position="130"/>
    </location>
</feature>
<proteinExistence type="predicted"/>
<dbReference type="AlphaFoldDB" id="A0A542Z7P7"/>
<evidence type="ECO:0000259" key="1">
    <source>
        <dbReference type="PROSITE" id="PS51819"/>
    </source>
</evidence>
<reference evidence="2 3" key="1">
    <citation type="submission" date="2019-06" db="EMBL/GenBank/DDBJ databases">
        <title>Sequencing the genomes of 1000 actinobacteria strains.</title>
        <authorList>
            <person name="Klenk H.-P."/>
        </authorList>
    </citation>
    <scope>NUCLEOTIDE SEQUENCE [LARGE SCALE GENOMIC DNA]</scope>
    <source>
        <strain evidence="2 3">DSM 18082</strain>
    </source>
</reference>
<dbReference type="PANTHER" id="PTHR35908:SF1">
    <property type="entry name" value="CONSERVED PROTEIN"/>
    <property type="match status" value="1"/>
</dbReference>
<keyword evidence="3" id="KW-1185">Reference proteome</keyword>
<sequence length="130" mass="14533">MAEQACHMIGRLEKTVIDCPDPRRLADFYCQVLGMQVAEDQEDWVVIGSAPGRREVAFQRVSTWRPPRWPDPEHPQQLHLDIRVTDPDEAERQLVAAGATRTPGARETGFRVFADPVGHPFCTVFGPLGG</sequence>